<name>A0A017H8C7_9RHOB</name>
<dbReference type="PANTHER" id="PTHR11748:SF103">
    <property type="entry name" value="GLYCOLATE OXIDASE SUBUNIT GLCE"/>
    <property type="match status" value="1"/>
</dbReference>
<dbReference type="GO" id="GO:0071949">
    <property type="term" value="F:FAD binding"/>
    <property type="evidence" value="ECO:0007669"/>
    <property type="project" value="InterPro"/>
</dbReference>
<dbReference type="Gene3D" id="3.30.465.10">
    <property type="match status" value="1"/>
</dbReference>
<dbReference type="EC" id="1.1.99.14" evidence="5"/>
<keyword evidence="6" id="KW-1185">Reference proteome</keyword>
<dbReference type="STRING" id="1122180.Lokhon_02261"/>
<organism evidence="5 6">
    <name type="scientific">Limimaricola hongkongensis DSM 17492</name>
    <dbReference type="NCBI Taxonomy" id="1122180"/>
    <lineage>
        <taxon>Bacteria</taxon>
        <taxon>Pseudomonadati</taxon>
        <taxon>Pseudomonadota</taxon>
        <taxon>Alphaproteobacteria</taxon>
        <taxon>Rhodobacterales</taxon>
        <taxon>Paracoccaceae</taxon>
        <taxon>Limimaricola</taxon>
    </lineage>
</organism>
<dbReference type="HOGENOM" id="CLU_017779_0_0_5"/>
<proteinExistence type="predicted"/>
<gene>
    <name evidence="5" type="ORF">Lokhon_02261</name>
</gene>
<dbReference type="InterPro" id="IPR016169">
    <property type="entry name" value="FAD-bd_PCMH_sub2"/>
</dbReference>
<keyword evidence="5" id="KW-0560">Oxidoreductase</keyword>
<comment type="caution">
    <text evidence="5">The sequence shown here is derived from an EMBL/GenBank/DDBJ whole genome shotgun (WGS) entry which is preliminary data.</text>
</comment>
<dbReference type="RefSeq" id="WP_017929205.1">
    <property type="nucleotide sequence ID" value="NZ_KB823000.1"/>
</dbReference>
<dbReference type="Pfam" id="PF01565">
    <property type="entry name" value="FAD_binding_4"/>
    <property type="match status" value="1"/>
</dbReference>
<dbReference type="PROSITE" id="PS51387">
    <property type="entry name" value="FAD_PCMH"/>
    <property type="match status" value="1"/>
</dbReference>
<evidence type="ECO:0000256" key="3">
    <source>
        <dbReference type="SAM" id="MobiDB-lite"/>
    </source>
</evidence>
<dbReference type="InterPro" id="IPR016164">
    <property type="entry name" value="FAD-linked_Oxase-like_C"/>
</dbReference>
<dbReference type="PATRIC" id="fig|1122180.6.peg.2240"/>
<sequence length="369" mass="38649">MIRPGSEAELAEAIRDADGPLSLRGGGTRGPLPDGTPITTSGLTGIVLHDPAALTLVVRAGTPVDEIDEVLRGANQRLAFEPMDHRGVLGTTGTPTIGGVVAANVSGPRRVLVGAARDHLLGLRFVDGEGTVVKNGGRVMKNVTGYDLARLVAGSRGALGAITEVALKVLPGTETCASLVARGLDDAAAVRAMSAALGTPYEVTGAAHDPQAAGGARTVLRIEGFAPSVAYRARALAEVLKPHGDWQIEDDREAVRADWRGIRDAAPFHGSTGDLWRVSVRPSEAAGLAARADAAQVFYDWGGGLVWLRTGEGDDLRARLGRHDGHATLVRAAPETHERLHTLQPEPLALQKLTRGLRDKFDPRGILAA</sequence>
<protein>
    <submittedName>
        <fullName evidence="5">Glycolate dehydrogenase, FAD-binding subunit GlcE</fullName>
        <ecNumber evidence="5">1.1.99.14</ecNumber>
    </submittedName>
</protein>
<dbReference type="SUPFAM" id="SSF55103">
    <property type="entry name" value="FAD-linked oxidases, C-terminal domain"/>
    <property type="match status" value="1"/>
</dbReference>
<dbReference type="SUPFAM" id="SSF56176">
    <property type="entry name" value="FAD-binding/transporter-associated domain-like"/>
    <property type="match status" value="1"/>
</dbReference>
<feature type="region of interest" description="Disordered" evidence="3">
    <location>
        <begin position="15"/>
        <end position="38"/>
    </location>
</feature>
<dbReference type="InterPro" id="IPR036318">
    <property type="entry name" value="FAD-bd_PCMH-like_sf"/>
</dbReference>
<evidence type="ECO:0000313" key="6">
    <source>
        <dbReference type="Proteomes" id="UP000025047"/>
    </source>
</evidence>
<keyword evidence="1" id="KW-0285">Flavoprotein</keyword>
<dbReference type="eggNOG" id="COG0277">
    <property type="taxonomic scope" value="Bacteria"/>
</dbReference>
<evidence type="ECO:0000256" key="2">
    <source>
        <dbReference type="ARBA" id="ARBA00022827"/>
    </source>
</evidence>
<dbReference type="Proteomes" id="UP000025047">
    <property type="component" value="Unassembled WGS sequence"/>
</dbReference>
<evidence type="ECO:0000259" key="4">
    <source>
        <dbReference type="PROSITE" id="PS51387"/>
    </source>
</evidence>
<evidence type="ECO:0000256" key="1">
    <source>
        <dbReference type="ARBA" id="ARBA00022630"/>
    </source>
</evidence>
<dbReference type="EMBL" id="APGJ01000007">
    <property type="protein sequence ID" value="EYD70621.1"/>
    <property type="molecule type" value="Genomic_DNA"/>
</dbReference>
<dbReference type="AlphaFoldDB" id="A0A017H8C7"/>
<dbReference type="InterPro" id="IPR006094">
    <property type="entry name" value="Oxid_FAD_bind_N"/>
</dbReference>
<evidence type="ECO:0000313" key="5">
    <source>
        <dbReference type="EMBL" id="EYD70621.1"/>
    </source>
</evidence>
<dbReference type="PANTHER" id="PTHR11748">
    <property type="entry name" value="D-LACTATE DEHYDROGENASE"/>
    <property type="match status" value="1"/>
</dbReference>
<dbReference type="GO" id="GO:0019154">
    <property type="term" value="F:glycolate dehydrogenase activity"/>
    <property type="evidence" value="ECO:0007669"/>
    <property type="project" value="UniProtKB-EC"/>
</dbReference>
<keyword evidence="2" id="KW-0274">FAD</keyword>
<reference evidence="5 6" key="1">
    <citation type="submission" date="2013-03" db="EMBL/GenBank/DDBJ databases">
        <authorList>
            <person name="Fiebig A."/>
            <person name="Goeker M."/>
            <person name="Klenk H.-P.P."/>
        </authorList>
    </citation>
    <scope>NUCLEOTIDE SEQUENCE [LARGE SCALE GENOMIC DNA]</scope>
    <source>
        <strain evidence="5 6">DSM 17492</strain>
    </source>
</reference>
<accession>A0A017H8C7</accession>
<dbReference type="InterPro" id="IPR016166">
    <property type="entry name" value="FAD-bd_PCMH"/>
</dbReference>
<feature type="domain" description="FAD-binding PCMH-type" evidence="4">
    <location>
        <begin position="1"/>
        <end position="172"/>
    </location>
</feature>